<keyword evidence="1" id="KW-1133">Transmembrane helix</keyword>
<reference evidence="2" key="1">
    <citation type="submission" date="2022-10" db="EMBL/GenBank/DDBJ databases">
        <authorList>
            <person name="Hyden B.L."/>
            <person name="Feng K."/>
            <person name="Yates T."/>
            <person name="Jawdy S."/>
            <person name="Smart L.B."/>
            <person name="Muchero W."/>
        </authorList>
    </citation>
    <scope>NUCLEOTIDE SEQUENCE</scope>
    <source>
        <tissue evidence="2">Shoot tip</tissue>
    </source>
</reference>
<gene>
    <name evidence="2" type="ORF">OIU77_009068</name>
</gene>
<keyword evidence="1" id="KW-0812">Transmembrane</keyword>
<proteinExistence type="predicted"/>
<keyword evidence="1" id="KW-0472">Membrane</keyword>
<reference evidence="2" key="2">
    <citation type="journal article" date="2023" name="Int. J. Mol. Sci.">
        <title>De Novo Assembly and Annotation of 11 Diverse Shrub Willow (Salix) Genomes Reveals Novel Gene Organization in Sex-Linked Regions.</title>
        <authorList>
            <person name="Hyden B."/>
            <person name="Feng K."/>
            <person name="Yates T.B."/>
            <person name="Jawdy S."/>
            <person name="Cereghino C."/>
            <person name="Smart L.B."/>
            <person name="Muchero W."/>
        </authorList>
    </citation>
    <scope>NUCLEOTIDE SEQUENCE</scope>
    <source>
        <tissue evidence="2">Shoot tip</tissue>
    </source>
</reference>
<organism evidence="2 3">
    <name type="scientific">Salix suchowensis</name>
    <dbReference type="NCBI Taxonomy" id="1278906"/>
    <lineage>
        <taxon>Eukaryota</taxon>
        <taxon>Viridiplantae</taxon>
        <taxon>Streptophyta</taxon>
        <taxon>Embryophyta</taxon>
        <taxon>Tracheophyta</taxon>
        <taxon>Spermatophyta</taxon>
        <taxon>Magnoliopsida</taxon>
        <taxon>eudicotyledons</taxon>
        <taxon>Gunneridae</taxon>
        <taxon>Pentapetalae</taxon>
        <taxon>rosids</taxon>
        <taxon>fabids</taxon>
        <taxon>Malpighiales</taxon>
        <taxon>Salicaceae</taxon>
        <taxon>Saliceae</taxon>
        <taxon>Salix</taxon>
    </lineage>
</organism>
<sequence>MLEPRDADIPALFLVLVVLPLVAYILLGKWSESAKKRERISLLAQLAAEESFGAELMATACIIPPVSTSKNGVHVCARCFSPATTRCSRCKSVRYWYFTCPFSLDKCAIFLLLPVSVCPGLNKEIVVILSVFS</sequence>
<evidence type="ECO:0000313" key="2">
    <source>
        <dbReference type="EMBL" id="KAJ6333128.1"/>
    </source>
</evidence>
<keyword evidence="3" id="KW-1185">Reference proteome</keyword>
<comment type="caution">
    <text evidence="2">The sequence shown here is derived from an EMBL/GenBank/DDBJ whole genome shotgun (WGS) entry which is preliminary data.</text>
</comment>
<evidence type="ECO:0000313" key="3">
    <source>
        <dbReference type="Proteomes" id="UP001141253"/>
    </source>
</evidence>
<dbReference type="EMBL" id="JAPFFI010000021">
    <property type="protein sequence ID" value="KAJ6333128.1"/>
    <property type="molecule type" value="Genomic_DNA"/>
</dbReference>
<feature type="transmembrane region" description="Helical" evidence="1">
    <location>
        <begin position="12"/>
        <end position="30"/>
    </location>
</feature>
<name>A0ABQ9ADL4_9ROSI</name>
<evidence type="ECO:0008006" key="4">
    <source>
        <dbReference type="Google" id="ProtNLM"/>
    </source>
</evidence>
<dbReference type="Proteomes" id="UP001141253">
    <property type="component" value="Chromosome 11"/>
</dbReference>
<evidence type="ECO:0000256" key="1">
    <source>
        <dbReference type="SAM" id="Phobius"/>
    </source>
</evidence>
<accession>A0ABQ9ADL4</accession>
<protein>
    <recommendedName>
        <fullName evidence="4">Ubiquitin carboxyl-terminal hydrolase 15</fullName>
    </recommendedName>
</protein>